<organism evidence="6 7">
    <name type="scientific">Loxostege sticticalis</name>
    <name type="common">Beet webworm moth</name>
    <dbReference type="NCBI Taxonomy" id="481309"/>
    <lineage>
        <taxon>Eukaryota</taxon>
        <taxon>Metazoa</taxon>
        <taxon>Ecdysozoa</taxon>
        <taxon>Arthropoda</taxon>
        <taxon>Hexapoda</taxon>
        <taxon>Insecta</taxon>
        <taxon>Pterygota</taxon>
        <taxon>Neoptera</taxon>
        <taxon>Endopterygota</taxon>
        <taxon>Lepidoptera</taxon>
        <taxon>Glossata</taxon>
        <taxon>Ditrysia</taxon>
        <taxon>Pyraloidea</taxon>
        <taxon>Crambidae</taxon>
        <taxon>Pyraustinae</taxon>
        <taxon>Loxostege</taxon>
    </lineage>
</organism>
<dbReference type="InterPro" id="IPR050271">
    <property type="entry name" value="UDP-glycosyltransferase"/>
</dbReference>
<feature type="chain" id="PRO_5044534095" description="UDP-glucuronosyltransferase" evidence="5">
    <location>
        <begin position="22"/>
        <end position="523"/>
    </location>
</feature>
<dbReference type="FunFam" id="3.40.50.2000:FF:000050">
    <property type="entry name" value="UDP-glucuronosyltransferase"/>
    <property type="match status" value="1"/>
</dbReference>
<feature type="transmembrane region" description="Helical" evidence="5">
    <location>
        <begin position="484"/>
        <end position="507"/>
    </location>
</feature>
<dbReference type="PANTHER" id="PTHR48043:SF159">
    <property type="entry name" value="EG:EG0003.4 PROTEIN-RELATED"/>
    <property type="match status" value="1"/>
</dbReference>
<keyword evidence="5" id="KW-0812">Transmembrane</keyword>
<comment type="similarity">
    <text evidence="1 4">Belongs to the UDP-glycosyltransferase family.</text>
</comment>
<reference evidence="6 7" key="1">
    <citation type="submission" date="2024-06" db="EMBL/GenBank/DDBJ databases">
        <title>A chromosome-level genome assembly of beet webworm, Loxostege sticticalis.</title>
        <authorList>
            <person name="Zhang Y."/>
        </authorList>
    </citation>
    <scope>NUCLEOTIDE SEQUENCE [LARGE SCALE GENOMIC DNA]</scope>
    <source>
        <strain evidence="6">AQ028</strain>
        <tissue evidence="6">Male pupae</tissue>
    </source>
</reference>
<evidence type="ECO:0000256" key="2">
    <source>
        <dbReference type="ARBA" id="ARBA00022676"/>
    </source>
</evidence>
<evidence type="ECO:0000256" key="4">
    <source>
        <dbReference type="RuleBase" id="RU003718"/>
    </source>
</evidence>
<keyword evidence="2 4" id="KW-0328">Glycosyltransferase</keyword>
<evidence type="ECO:0000256" key="1">
    <source>
        <dbReference type="ARBA" id="ARBA00009995"/>
    </source>
</evidence>
<comment type="caution">
    <text evidence="6">The sequence shown here is derived from an EMBL/GenBank/DDBJ whole genome shotgun (WGS) entry which is preliminary data.</text>
</comment>
<feature type="signal peptide" evidence="5">
    <location>
        <begin position="1"/>
        <end position="21"/>
    </location>
</feature>
<gene>
    <name evidence="6" type="ORF">ABMA28_010128</name>
</gene>
<dbReference type="GO" id="GO:0015020">
    <property type="term" value="F:glucuronosyltransferase activity"/>
    <property type="evidence" value="ECO:0007669"/>
    <property type="project" value="UniProtKB-EC"/>
</dbReference>
<dbReference type="Proteomes" id="UP001549921">
    <property type="component" value="Unassembled WGS sequence"/>
</dbReference>
<dbReference type="InterPro" id="IPR002213">
    <property type="entry name" value="UDP_glucos_trans"/>
</dbReference>
<evidence type="ECO:0000256" key="5">
    <source>
        <dbReference type="RuleBase" id="RU362059"/>
    </source>
</evidence>
<evidence type="ECO:0000313" key="6">
    <source>
        <dbReference type="EMBL" id="KAL0810816.1"/>
    </source>
</evidence>
<keyword evidence="5" id="KW-0472">Membrane</keyword>
<keyword evidence="5" id="KW-0732">Signal</keyword>
<dbReference type="InterPro" id="IPR035595">
    <property type="entry name" value="UDP_glycos_trans_CS"/>
</dbReference>
<dbReference type="GO" id="GO:0016020">
    <property type="term" value="C:membrane"/>
    <property type="evidence" value="ECO:0007669"/>
    <property type="project" value="UniProtKB-SubCell"/>
</dbReference>
<dbReference type="Pfam" id="PF00201">
    <property type="entry name" value="UDPGT"/>
    <property type="match status" value="1"/>
</dbReference>
<dbReference type="AlphaFoldDB" id="A0ABD0SAS6"/>
<evidence type="ECO:0000256" key="3">
    <source>
        <dbReference type="ARBA" id="ARBA00022679"/>
    </source>
</evidence>
<dbReference type="SUPFAM" id="SSF53756">
    <property type="entry name" value="UDP-Glycosyltransferase/glycogen phosphorylase"/>
    <property type="match status" value="1"/>
</dbReference>
<keyword evidence="5" id="KW-1133">Transmembrane helix</keyword>
<comment type="catalytic activity">
    <reaction evidence="5">
        <text>glucuronate acceptor + UDP-alpha-D-glucuronate = acceptor beta-D-glucuronoside + UDP + H(+)</text>
        <dbReference type="Rhea" id="RHEA:21032"/>
        <dbReference type="ChEBI" id="CHEBI:15378"/>
        <dbReference type="ChEBI" id="CHEBI:58052"/>
        <dbReference type="ChEBI" id="CHEBI:58223"/>
        <dbReference type="ChEBI" id="CHEBI:132367"/>
        <dbReference type="ChEBI" id="CHEBI:132368"/>
        <dbReference type="EC" id="2.4.1.17"/>
    </reaction>
</comment>
<dbReference type="Gene3D" id="3.40.50.2000">
    <property type="entry name" value="Glycogen Phosphorylase B"/>
    <property type="match status" value="2"/>
</dbReference>
<sequence>MTGLKYALLVIFAFSIVNNEGSRILAVFPTPSISHQVVFRPLIMELVKRGHEVVLITTDPVFKNEQGPANLTEIDVHDISYEIWRREFLTTTVTSGKKEDSKGQISVVMDVMVKVLEKQMLVDEVQTILKDKSQKFDLLLFEAYFVPLLALSHLFKAPVIQVSSLGSMEENLQIVGAVSHPLLYPTSLHQKVYDLTLWDKFAELYNEYSINQVLNRFIHKSDEVLSRIFGVEIPPLKELKNNVDMLFLNIHPVWERNRPVPPNVIYVGGLHTKPEKELPKDLKTYLDSSKHGVIYISFGTNVEPALLPPHKIQAIINAVSKTPYDVLWKWNQDELPGRTPNIKISKWLPQSDLLRHPKIKLFITQGGLQSTDEAIVAGVPLIGMPMLGDQWFNVEHYVYHKIGIKIDMDTISEEKISKAIHTITKDDSYRQNVVRLRTLMYDQPQSSLERAVWWTEYVIRHSGARHLRAPAANMPWHQYLELELVSYVVLGLLSVITLAIIVLSYMYKFVQKQAAFRIKVKGS</sequence>
<name>A0ABD0SAS6_LOXSC</name>
<dbReference type="PANTHER" id="PTHR48043">
    <property type="entry name" value="EG:EG0003.4 PROTEIN-RELATED"/>
    <property type="match status" value="1"/>
</dbReference>
<dbReference type="CDD" id="cd03784">
    <property type="entry name" value="GT1_Gtf-like"/>
    <property type="match status" value="1"/>
</dbReference>
<accession>A0ABD0SAS6</accession>
<dbReference type="EC" id="2.4.1.17" evidence="5"/>
<dbReference type="PROSITE" id="PS00375">
    <property type="entry name" value="UDPGT"/>
    <property type="match status" value="1"/>
</dbReference>
<evidence type="ECO:0000313" key="7">
    <source>
        <dbReference type="Proteomes" id="UP001549921"/>
    </source>
</evidence>
<keyword evidence="3 4" id="KW-0808">Transferase</keyword>
<dbReference type="EMBL" id="JBEDNZ010000025">
    <property type="protein sequence ID" value="KAL0810816.1"/>
    <property type="molecule type" value="Genomic_DNA"/>
</dbReference>
<proteinExistence type="inferred from homology"/>
<protein>
    <recommendedName>
        <fullName evidence="5">UDP-glucuronosyltransferase</fullName>
        <ecNumber evidence="5">2.4.1.17</ecNumber>
    </recommendedName>
</protein>
<comment type="subcellular location">
    <subcellularLocation>
        <location evidence="5">Membrane</location>
        <topology evidence="5">Single-pass membrane protein</topology>
    </subcellularLocation>
</comment>